<dbReference type="Pfam" id="PF09557">
    <property type="entry name" value="DUF2382"/>
    <property type="match status" value="1"/>
</dbReference>
<evidence type="ECO:0000313" key="3">
    <source>
        <dbReference type="EMBL" id="MCY1143102.1"/>
    </source>
</evidence>
<comment type="caution">
    <text evidence="3">The sequence shown here is derived from an EMBL/GenBank/DDBJ whole genome shotgun (WGS) entry which is preliminary data.</text>
</comment>
<organism evidence="3 4">
    <name type="scientific">Paractinoplanes pyxinae</name>
    <dbReference type="NCBI Taxonomy" id="2997416"/>
    <lineage>
        <taxon>Bacteria</taxon>
        <taxon>Bacillati</taxon>
        <taxon>Actinomycetota</taxon>
        <taxon>Actinomycetes</taxon>
        <taxon>Micromonosporales</taxon>
        <taxon>Micromonosporaceae</taxon>
        <taxon>Paractinoplanes</taxon>
    </lineage>
</organism>
<dbReference type="EMBL" id="JAPNTZ010000014">
    <property type="protein sequence ID" value="MCY1143102.1"/>
    <property type="molecule type" value="Genomic_DNA"/>
</dbReference>
<keyword evidence="4" id="KW-1185">Reference proteome</keyword>
<dbReference type="PANTHER" id="PTHR38463:SF1">
    <property type="entry name" value="STRESS RESPONSE PROTEIN YSNF"/>
    <property type="match status" value="1"/>
</dbReference>
<reference evidence="3" key="1">
    <citation type="submission" date="2022-11" db="EMBL/GenBank/DDBJ databases">
        <authorList>
            <person name="Somphong A."/>
            <person name="Phongsopitanun W."/>
        </authorList>
    </citation>
    <scope>NUCLEOTIDE SEQUENCE</scope>
    <source>
        <strain evidence="3">Pm04-4</strain>
    </source>
</reference>
<feature type="domain" description="PRC-barrel" evidence="1">
    <location>
        <begin position="10"/>
        <end position="75"/>
    </location>
</feature>
<dbReference type="InterPro" id="IPR019060">
    <property type="entry name" value="DUF2382"/>
</dbReference>
<feature type="domain" description="DUF2382" evidence="2">
    <location>
        <begin position="109"/>
        <end position="215"/>
    </location>
</feature>
<evidence type="ECO:0000313" key="4">
    <source>
        <dbReference type="Proteomes" id="UP001151002"/>
    </source>
</evidence>
<evidence type="ECO:0000259" key="2">
    <source>
        <dbReference type="Pfam" id="PF09557"/>
    </source>
</evidence>
<dbReference type="InterPro" id="IPR014747">
    <property type="entry name" value="Bac_photo_RC_H_C"/>
</dbReference>
<dbReference type="Gene3D" id="3.90.50.10">
    <property type="entry name" value="Photosynthetic Reaction Center, subunit H, domain 2"/>
    <property type="match status" value="1"/>
</dbReference>
<name>A0ABT4B9D6_9ACTN</name>
<gene>
    <name evidence="3" type="ORF">OWR29_34335</name>
</gene>
<sequence>MISQDDLGHLQGLEVFDTSGERVGPVEQVYVDPESGDPLWVTVRTGTLSFQESFVPLTGARLDDGRLIVAVDRERVTQAPIRQTDVPLSREDADRLSAYYGLGGADDAMTRSEERLVAGTVREPTTKVRLRKYLVTEEVQVTVPVTREEVRLEEVPVTADDEPTGDDGVAPDMILHAERPVVTTESVPVERVRLSKETVRDEEVISAPVRRERINLETEPTDEPGRPG</sequence>
<proteinExistence type="predicted"/>
<evidence type="ECO:0000259" key="1">
    <source>
        <dbReference type="Pfam" id="PF05239"/>
    </source>
</evidence>
<dbReference type="Proteomes" id="UP001151002">
    <property type="component" value="Unassembled WGS sequence"/>
</dbReference>
<dbReference type="InterPro" id="IPR027275">
    <property type="entry name" value="PRC-brl_dom"/>
</dbReference>
<dbReference type="PANTHER" id="PTHR38463">
    <property type="entry name" value="STRESS RESPONSE PROTEIN YSNF"/>
    <property type="match status" value="1"/>
</dbReference>
<dbReference type="RefSeq" id="WP_267567583.1">
    <property type="nucleotide sequence ID" value="NZ_JAPNTZ010000014.1"/>
</dbReference>
<dbReference type="SUPFAM" id="SSF50346">
    <property type="entry name" value="PRC-barrel domain"/>
    <property type="match status" value="1"/>
</dbReference>
<dbReference type="InterPro" id="IPR011033">
    <property type="entry name" value="PRC_barrel-like_sf"/>
</dbReference>
<dbReference type="InterPro" id="IPR052967">
    <property type="entry name" value="Stress_Response_Assoc"/>
</dbReference>
<protein>
    <submittedName>
        <fullName evidence="3">PRC and DUF2382 domain-containing protein</fullName>
    </submittedName>
</protein>
<dbReference type="Pfam" id="PF05239">
    <property type="entry name" value="PRC"/>
    <property type="match status" value="1"/>
</dbReference>
<accession>A0ABT4B9D6</accession>